<dbReference type="AlphaFoldDB" id="A0A3N4KQX6"/>
<feature type="compositionally biased region" description="Basic and acidic residues" evidence="1">
    <location>
        <begin position="176"/>
        <end position="191"/>
    </location>
</feature>
<proteinExistence type="predicted"/>
<name>A0A3N4KQX6_9PEZI</name>
<sequence length="582" mass="63383">MFRLFTRFSPVQRQLSQTVQNLKFSTYPRTQFRHSEILRAGNAKKSPGAILKELGKAKTGKHVTKTEFFDTSLSPDVAKNTLGNVAKAIKSRQAAGTNYFDMSLPKGISAPEKGSVQRAQLESRIIKELKRITEVNKTNGSTKVGFFDKSVSEEVVTPKPKAEKKPKAQQKPTVSKKLEKSTDKDVKKTELLDMSLSTETAAAPKKSGKKSNKDKQALPQEAAEESVGKNKEPVCVKAKNNKAFPSRDRTPRPSDLAKVNLEPLFGTTQDIDTPDIDTPDLGTPDLSIISAQTSTPAEFAIIPKKKKKSKKAGRIPKDHFHDRLRQILLYYYSRLQTSTLPASLEVKQFLATTPFSTAYRLIAAAVLPATKCLINTGSTGHITNYGKLQKDCLVPNQGCYMNVITQPNGSFGVYIGGASSLSGKCRSVKRALRGRPTDPPFAETRSCGGAGVGRRVAQHLAEIEKKSVRTAHYRCIQEKGSRYDFRLLAAFQEPVDTGAVWVLESFLVLELGTMPAKGGLGLARYKGLNRRDPLTTSVTLSSKVVTAGVGKTKVELPAVQTAIDAVILSSVTEGGEGARTCV</sequence>
<keyword evidence="3" id="KW-1185">Reference proteome</keyword>
<accession>A0A3N4KQX6</accession>
<evidence type="ECO:0000313" key="2">
    <source>
        <dbReference type="EMBL" id="RPB10781.1"/>
    </source>
</evidence>
<dbReference type="InParanoid" id="A0A3N4KQX6"/>
<gene>
    <name evidence="2" type="ORF">P167DRAFT_606935</name>
</gene>
<evidence type="ECO:0000313" key="3">
    <source>
        <dbReference type="Proteomes" id="UP000277580"/>
    </source>
</evidence>
<protein>
    <submittedName>
        <fullName evidence="2">Uncharacterized protein</fullName>
    </submittedName>
</protein>
<reference evidence="2 3" key="1">
    <citation type="journal article" date="2018" name="Nat. Ecol. Evol.">
        <title>Pezizomycetes genomes reveal the molecular basis of ectomycorrhizal truffle lifestyle.</title>
        <authorList>
            <person name="Murat C."/>
            <person name="Payen T."/>
            <person name="Noel B."/>
            <person name="Kuo A."/>
            <person name="Morin E."/>
            <person name="Chen J."/>
            <person name="Kohler A."/>
            <person name="Krizsan K."/>
            <person name="Balestrini R."/>
            <person name="Da Silva C."/>
            <person name="Montanini B."/>
            <person name="Hainaut M."/>
            <person name="Levati E."/>
            <person name="Barry K.W."/>
            <person name="Belfiori B."/>
            <person name="Cichocki N."/>
            <person name="Clum A."/>
            <person name="Dockter R.B."/>
            <person name="Fauchery L."/>
            <person name="Guy J."/>
            <person name="Iotti M."/>
            <person name="Le Tacon F."/>
            <person name="Lindquist E.A."/>
            <person name="Lipzen A."/>
            <person name="Malagnac F."/>
            <person name="Mello A."/>
            <person name="Molinier V."/>
            <person name="Miyauchi S."/>
            <person name="Poulain J."/>
            <person name="Riccioni C."/>
            <person name="Rubini A."/>
            <person name="Sitrit Y."/>
            <person name="Splivallo R."/>
            <person name="Traeger S."/>
            <person name="Wang M."/>
            <person name="Zifcakova L."/>
            <person name="Wipf D."/>
            <person name="Zambonelli A."/>
            <person name="Paolocci F."/>
            <person name="Nowrousian M."/>
            <person name="Ottonello S."/>
            <person name="Baldrian P."/>
            <person name="Spatafora J.W."/>
            <person name="Henrissat B."/>
            <person name="Nagy L.G."/>
            <person name="Aury J.M."/>
            <person name="Wincker P."/>
            <person name="Grigoriev I.V."/>
            <person name="Bonfante P."/>
            <person name="Martin F.M."/>
        </authorList>
    </citation>
    <scope>NUCLEOTIDE SEQUENCE [LARGE SCALE GENOMIC DNA]</scope>
    <source>
        <strain evidence="2 3">CCBAS932</strain>
    </source>
</reference>
<dbReference type="Proteomes" id="UP000277580">
    <property type="component" value="Unassembled WGS sequence"/>
</dbReference>
<dbReference type="OrthoDB" id="5386625at2759"/>
<evidence type="ECO:0000256" key="1">
    <source>
        <dbReference type="SAM" id="MobiDB-lite"/>
    </source>
</evidence>
<organism evidence="2 3">
    <name type="scientific">Morchella conica CCBAS932</name>
    <dbReference type="NCBI Taxonomy" id="1392247"/>
    <lineage>
        <taxon>Eukaryota</taxon>
        <taxon>Fungi</taxon>
        <taxon>Dikarya</taxon>
        <taxon>Ascomycota</taxon>
        <taxon>Pezizomycotina</taxon>
        <taxon>Pezizomycetes</taxon>
        <taxon>Pezizales</taxon>
        <taxon>Morchellaceae</taxon>
        <taxon>Morchella</taxon>
    </lineage>
</organism>
<feature type="region of interest" description="Disordered" evidence="1">
    <location>
        <begin position="154"/>
        <end position="255"/>
    </location>
</feature>
<dbReference type="EMBL" id="ML119140">
    <property type="protein sequence ID" value="RPB10781.1"/>
    <property type="molecule type" value="Genomic_DNA"/>
</dbReference>